<proteinExistence type="predicted"/>
<dbReference type="Proteomes" id="UP000296049">
    <property type="component" value="Unassembled WGS sequence"/>
</dbReference>
<evidence type="ECO:0000313" key="1">
    <source>
        <dbReference type="EMBL" id="EOB06490.1"/>
    </source>
</evidence>
<sequence length="141" mass="15979">MWARGREEPEDRSSGSPPMSFKLLCRNERVENEKLVFVMKQKVMEKLGCERLRTAGRWSEGGCADLTDQPESGYRKGRAACFLCLCCFSAAELSVNFCGTELIPDDQPKYLRVAPARSCSYQRCVEGTKQQLKGWVNLTEK</sequence>
<evidence type="ECO:0000313" key="2">
    <source>
        <dbReference type="Proteomes" id="UP000296049"/>
    </source>
</evidence>
<keyword evidence="2" id="KW-1185">Reference proteome</keyword>
<reference evidence="2" key="1">
    <citation type="journal article" date="2013" name="Nat. Genet.">
        <title>The duck genome and transcriptome provide insight into an avian influenza virus reservoir species.</title>
        <authorList>
            <person name="Huang Y."/>
            <person name="Li Y."/>
            <person name="Burt D.W."/>
            <person name="Chen H."/>
            <person name="Zhang Y."/>
            <person name="Qian W."/>
            <person name="Kim H."/>
            <person name="Gan S."/>
            <person name="Zhao Y."/>
            <person name="Li J."/>
            <person name="Yi K."/>
            <person name="Feng H."/>
            <person name="Zhu P."/>
            <person name="Li B."/>
            <person name="Liu Q."/>
            <person name="Fairley S."/>
            <person name="Magor K.E."/>
            <person name="Du Z."/>
            <person name="Hu X."/>
            <person name="Goodman L."/>
            <person name="Tafer H."/>
            <person name="Vignal A."/>
            <person name="Lee T."/>
            <person name="Kim K.W."/>
            <person name="Sheng Z."/>
            <person name="An Y."/>
            <person name="Searle S."/>
            <person name="Herrero J."/>
            <person name="Groenen M.A."/>
            <person name="Crooijmans R.P."/>
            <person name="Faraut T."/>
            <person name="Cai Q."/>
            <person name="Webster R.G."/>
            <person name="Aldridge J.R."/>
            <person name="Warren W.C."/>
            <person name="Bartschat S."/>
            <person name="Kehr S."/>
            <person name="Marz M."/>
            <person name="Stadler P.F."/>
            <person name="Smith J."/>
            <person name="Kraus R.H."/>
            <person name="Zhao Y."/>
            <person name="Ren L."/>
            <person name="Fei J."/>
            <person name="Morisson M."/>
            <person name="Kaiser P."/>
            <person name="Griffin D.K."/>
            <person name="Rao M."/>
            <person name="Pitel F."/>
            <person name="Wang J."/>
            <person name="Li N."/>
        </authorList>
    </citation>
    <scope>NUCLEOTIDE SEQUENCE [LARGE SCALE GENOMIC DNA]</scope>
</reference>
<dbReference type="AlphaFoldDB" id="R0LXH8"/>
<organism evidence="1 2">
    <name type="scientific">Anas platyrhynchos</name>
    <name type="common">Mallard</name>
    <name type="synonym">Anas boschas</name>
    <dbReference type="NCBI Taxonomy" id="8839"/>
    <lineage>
        <taxon>Eukaryota</taxon>
        <taxon>Metazoa</taxon>
        <taxon>Chordata</taxon>
        <taxon>Craniata</taxon>
        <taxon>Vertebrata</taxon>
        <taxon>Euteleostomi</taxon>
        <taxon>Archelosauria</taxon>
        <taxon>Archosauria</taxon>
        <taxon>Dinosauria</taxon>
        <taxon>Saurischia</taxon>
        <taxon>Theropoda</taxon>
        <taxon>Coelurosauria</taxon>
        <taxon>Aves</taxon>
        <taxon>Neognathae</taxon>
        <taxon>Galloanserae</taxon>
        <taxon>Anseriformes</taxon>
        <taxon>Anatidae</taxon>
        <taxon>Anatinae</taxon>
        <taxon>Anas</taxon>
    </lineage>
</organism>
<gene>
    <name evidence="1" type="ORF">Anapl_03660</name>
</gene>
<protein>
    <submittedName>
        <fullName evidence="1">Uncharacterized protein</fullName>
    </submittedName>
</protein>
<dbReference type="EMBL" id="KB742605">
    <property type="protein sequence ID" value="EOB06490.1"/>
    <property type="molecule type" value="Genomic_DNA"/>
</dbReference>
<name>R0LXH8_ANAPL</name>
<accession>R0LXH8</accession>